<feature type="active site" description="Charge relay system" evidence="5">
    <location>
        <position position="311"/>
    </location>
</feature>
<dbReference type="RefSeq" id="WP_266349712.1">
    <property type="nucleotide sequence ID" value="NZ_JAPKNG010000004.1"/>
</dbReference>
<sequence length="1126" mass="122189">MQFVEPDIQQEWLPVPREVTGAAAASAADRCAFDDQDPSGGKAVGPGIAWNFGDGYSELAKARAALGPAFEQKLSQIVIAHLDTGYDPQHVTRPINLDTAHQRSFVDGDPDPGDASDHTPTGMGAIRNRGHGTATLALLAGNKLDGTSPSWPGFNDFIGGAPYARVIPIRIADWVVRFSTGTMVQGIDYAIRQGAHVLSMSMGGLTSAALVDAINLAYESGMVMVTAAGNNYAGSPMPRSIVYPARYRRVLAACGVMADGRAYAGLAAGTMQGSYGPDSKMQTALGAYTPNVPWATIDCGKVVDMDGAGTSSATPQIAAATALWLAEHRQALAQYPEAWMWVEAARRALFTSATKNTAAMTAAETLQKIGQGVMKAAAALQHQPVPANDLVKLPPAKASLGWLDILLGTDPSFAAGAGDGRGAMFALELTQMAQRVAAVDEAIGDPDLPDDQIPAAARRRYLEAALDAGNPSTPLKAALEQALGRAQAPAPAAGAMPTPPIKRKQKALPPPKRRLRVYALDPSVAKSLDSVVVNETVLTVRWEEKLRPGPVGEYLEVVDIDPASNRIYDPVNLDEPRLLAQDGWPPSEGNPGFHQQMVYAVAMTTIDHFEEALGRKALWAPRQVVTKDADGDDRTASYEVPRLRLYPHALRTENAYYSPEKVALLFGYFPAQPKDDDATAPGTMVFACLSSDIVVHEMSHALLDGLHRRLQEASNPDVPAFHEAFADIVALFQHFAIPELVRFQIAQAGGKLSAAELLGGLAKQFGEGTQRGGPLRDYLGAEVHGLDYATTTEVHARGSILVSAVYDAFLRIVERRTALLIRLATNGTGILPQGALHPDLVDALTAESCKAARHVLRMCIRALDYCPAVDITFGEYLRALITADIDLVPNDRFYYRVAFMEAFRRRGLLPRDVRTVSEETLAWGTLDDPKPAWLDKVLAKLDLGWDRVLDRSQIFALNEKNRWSMWRALKQEFDKDPALLVQFGLMPDVPRYDSEGNIVKQPEPGSTTFEVFSVRPARRVAPDGSFRTEFVATIQQRRRVPLNPDDEAGHWFWFRGGTTLILDPREGQREVRYSIVKNSASTSRIERQRETASGNALSPLRQLYFGETPGEPFALLHTHDGGPEDG</sequence>
<dbReference type="PANTHER" id="PTHR43806">
    <property type="entry name" value="PEPTIDASE S8"/>
    <property type="match status" value="1"/>
</dbReference>
<dbReference type="EMBL" id="JAUSVO010000004">
    <property type="protein sequence ID" value="MDQ0438832.1"/>
    <property type="molecule type" value="Genomic_DNA"/>
</dbReference>
<dbReference type="CDD" id="cd00306">
    <property type="entry name" value="Peptidases_S8_S53"/>
    <property type="match status" value="1"/>
</dbReference>
<keyword evidence="3 5" id="KW-0378">Hydrolase</keyword>
<evidence type="ECO:0000313" key="8">
    <source>
        <dbReference type="EMBL" id="MDQ0438832.1"/>
    </source>
</evidence>
<dbReference type="SUPFAM" id="SSF52743">
    <property type="entry name" value="Subtilisin-like"/>
    <property type="match status" value="1"/>
</dbReference>
<comment type="similarity">
    <text evidence="1 5">Belongs to the peptidase S8 family.</text>
</comment>
<protein>
    <recommendedName>
        <fullName evidence="7">Peptidase S8/S53 domain-containing protein</fullName>
    </recommendedName>
</protein>
<evidence type="ECO:0000256" key="3">
    <source>
        <dbReference type="ARBA" id="ARBA00022801"/>
    </source>
</evidence>
<dbReference type="InterPro" id="IPR050131">
    <property type="entry name" value="Peptidase_S8_subtilisin-like"/>
</dbReference>
<feature type="domain" description="Peptidase S8/S53" evidence="7">
    <location>
        <begin position="76"/>
        <end position="361"/>
    </location>
</feature>
<proteinExistence type="inferred from homology"/>
<dbReference type="PROSITE" id="PS00138">
    <property type="entry name" value="SUBTILASE_SER"/>
    <property type="match status" value="1"/>
</dbReference>
<dbReference type="InterPro" id="IPR023828">
    <property type="entry name" value="Peptidase_S8_Ser-AS"/>
</dbReference>
<reference evidence="8 9" key="1">
    <citation type="submission" date="2023-07" db="EMBL/GenBank/DDBJ databases">
        <title>Genomic Encyclopedia of Type Strains, Phase IV (KMG-IV): sequencing the most valuable type-strain genomes for metagenomic binning, comparative biology and taxonomic classification.</title>
        <authorList>
            <person name="Goeker M."/>
        </authorList>
    </citation>
    <scope>NUCLEOTIDE SEQUENCE [LARGE SCALE GENOMIC DNA]</scope>
    <source>
        <strain evidence="8 9">B6-8</strain>
    </source>
</reference>
<dbReference type="SUPFAM" id="SSF55486">
    <property type="entry name" value="Metalloproteases ('zincins'), catalytic domain"/>
    <property type="match status" value="1"/>
</dbReference>
<feature type="active site" description="Charge relay system" evidence="5">
    <location>
        <position position="83"/>
    </location>
</feature>
<evidence type="ECO:0000313" key="9">
    <source>
        <dbReference type="Proteomes" id="UP001241603"/>
    </source>
</evidence>
<evidence type="ECO:0000259" key="7">
    <source>
        <dbReference type="Pfam" id="PF00082"/>
    </source>
</evidence>
<dbReference type="PANTHER" id="PTHR43806:SF11">
    <property type="entry name" value="CEREVISIN-RELATED"/>
    <property type="match status" value="1"/>
</dbReference>
<dbReference type="PROSITE" id="PS51892">
    <property type="entry name" value="SUBTILASE"/>
    <property type="match status" value="1"/>
</dbReference>
<evidence type="ECO:0000256" key="6">
    <source>
        <dbReference type="SAM" id="MobiDB-lite"/>
    </source>
</evidence>
<keyword evidence="4 5" id="KW-0720">Serine protease</keyword>
<accession>A0ABU0H934</accession>
<name>A0ABU0H934_9HYPH</name>
<evidence type="ECO:0000256" key="5">
    <source>
        <dbReference type="PROSITE-ProRule" id="PRU01240"/>
    </source>
</evidence>
<evidence type="ECO:0000256" key="2">
    <source>
        <dbReference type="ARBA" id="ARBA00022670"/>
    </source>
</evidence>
<feature type="active site" description="Charge relay system" evidence="5">
    <location>
        <position position="131"/>
    </location>
</feature>
<dbReference type="Pfam" id="PF00082">
    <property type="entry name" value="Peptidase_S8"/>
    <property type="match status" value="1"/>
</dbReference>
<organism evidence="8 9">
    <name type="scientific">Kaistia dalseonensis</name>
    <dbReference type="NCBI Taxonomy" id="410840"/>
    <lineage>
        <taxon>Bacteria</taxon>
        <taxon>Pseudomonadati</taxon>
        <taxon>Pseudomonadota</taxon>
        <taxon>Alphaproteobacteria</taxon>
        <taxon>Hyphomicrobiales</taxon>
        <taxon>Kaistiaceae</taxon>
        <taxon>Kaistia</taxon>
    </lineage>
</organism>
<evidence type="ECO:0000256" key="4">
    <source>
        <dbReference type="ARBA" id="ARBA00022825"/>
    </source>
</evidence>
<gene>
    <name evidence="8" type="ORF">QO014_003227</name>
</gene>
<evidence type="ECO:0000256" key="1">
    <source>
        <dbReference type="ARBA" id="ARBA00011073"/>
    </source>
</evidence>
<keyword evidence="9" id="KW-1185">Reference proteome</keyword>
<dbReference type="Proteomes" id="UP001241603">
    <property type="component" value="Unassembled WGS sequence"/>
</dbReference>
<dbReference type="CDD" id="cd09598">
    <property type="entry name" value="M4_like"/>
    <property type="match status" value="1"/>
</dbReference>
<feature type="region of interest" description="Disordered" evidence="6">
    <location>
        <begin position="102"/>
        <end position="127"/>
    </location>
</feature>
<dbReference type="InterPro" id="IPR036852">
    <property type="entry name" value="Peptidase_S8/S53_dom_sf"/>
</dbReference>
<keyword evidence="2 5" id="KW-0645">Protease</keyword>
<dbReference type="Gene3D" id="3.40.50.200">
    <property type="entry name" value="Peptidase S8/S53 domain"/>
    <property type="match status" value="1"/>
</dbReference>
<comment type="caution">
    <text evidence="8">The sequence shown here is derived from an EMBL/GenBank/DDBJ whole genome shotgun (WGS) entry which is preliminary data.</text>
</comment>
<dbReference type="InterPro" id="IPR000209">
    <property type="entry name" value="Peptidase_S8/S53_dom"/>
</dbReference>